<evidence type="ECO:0000313" key="1">
    <source>
        <dbReference type="EMBL" id="KAJ9073854.1"/>
    </source>
</evidence>
<comment type="caution">
    <text evidence="1">The sequence shown here is derived from an EMBL/GenBank/DDBJ whole genome shotgun (WGS) entry which is preliminary data.</text>
</comment>
<proteinExistence type="predicted"/>
<name>A0ACC2TGM3_9FUNG</name>
<dbReference type="Proteomes" id="UP001165960">
    <property type="component" value="Unassembled WGS sequence"/>
</dbReference>
<keyword evidence="2" id="KW-1185">Reference proteome</keyword>
<dbReference type="EMBL" id="QTSX02002883">
    <property type="protein sequence ID" value="KAJ9073854.1"/>
    <property type="molecule type" value="Genomic_DNA"/>
</dbReference>
<evidence type="ECO:0000313" key="2">
    <source>
        <dbReference type="Proteomes" id="UP001165960"/>
    </source>
</evidence>
<reference evidence="1" key="1">
    <citation type="submission" date="2022-04" db="EMBL/GenBank/DDBJ databases">
        <title>Genome of the entomopathogenic fungus Entomophthora muscae.</title>
        <authorList>
            <person name="Elya C."/>
            <person name="Lovett B.R."/>
            <person name="Lee E."/>
            <person name="Macias A.M."/>
            <person name="Hajek A.E."/>
            <person name="De Bivort B.L."/>
            <person name="Kasson M.T."/>
            <person name="De Fine Licht H.H."/>
            <person name="Stajich J.E."/>
        </authorList>
    </citation>
    <scope>NUCLEOTIDE SEQUENCE</scope>
    <source>
        <strain evidence="1">Berkeley</strain>
    </source>
</reference>
<organism evidence="1 2">
    <name type="scientific">Entomophthora muscae</name>
    <dbReference type="NCBI Taxonomy" id="34485"/>
    <lineage>
        <taxon>Eukaryota</taxon>
        <taxon>Fungi</taxon>
        <taxon>Fungi incertae sedis</taxon>
        <taxon>Zoopagomycota</taxon>
        <taxon>Entomophthoromycotina</taxon>
        <taxon>Entomophthoromycetes</taxon>
        <taxon>Entomophthorales</taxon>
        <taxon>Entomophthoraceae</taxon>
        <taxon>Entomophthora</taxon>
    </lineage>
</organism>
<sequence length="176" mass="20699">MSVVFLVEILLRMRVEGIRYWLSVWSILDMSVVVACMIVELLATFLKNVSYIRYDWLFMSFRMWYAVRMIRIVGVLKGVREDKLLVNDVQLLLKCKEYVHNRQSESHKMEQDLSQMQRMIRLTEAEKRMEQKVKDSTTLTDDSSSWNSIVPQNTSIRLKSPSITKALSSSSLKRKK</sequence>
<gene>
    <name evidence="1" type="ORF">DSO57_1012184</name>
</gene>
<accession>A0ACC2TGM3</accession>
<protein>
    <submittedName>
        <fullName evidence="1">Uncharacterized protein</fullName>
    </submittedName>
</protein>